<evidence type="ECO:0000256" key="7">
    <source>
        <dbReference type="ARBA" id="ARBA00022699"/>
    </source>
</evidence>
<accession>A0A8X6QIL2</accession>
<evidence type="ECO:0000256" key="1">
    <source>
        <dbReference type="ARBA" id="ARBA00004175"/>
    </source>
</evidence>
<comment type="caution">
    <text evidence="14">The sequence shown here is derived from an EMBL/GenBank/DDBJ whole genome shotgun (WGS) entry which is preliminary data.</text>
</comment>
<evidence type="ECO:0000256" key="10">
    <source>
        <dbReference type="ARBA" id="ARBA00023043"/>
    </source>
</evidence>
<sequence>MSNEDYSDYGERISFFVSIFVLVVITLIMGLLVTFFIYIHKKETAQETAHFNNYRQILEIATEDCNSEIVRYLVREAVNIHDIRDLGVILLQHAAKEKCLEVVQFLAEKKVDIDATCDKSGNTALHYAAEHGNLEIVKFLLQKGANPNAKEFREKKPRDLARDQVTAMLLNNENSNKPYIEIIYLLDKAEQQHKSEQ</sequence>
<keyword evidence="7" id="KW-0528">Neurotoxin</keyword>
<dbReference type="Gene3D" id="1.25.40.20">
    <property type="entry name" value="Ankyrin repeat-containing domain"/>
    <property type="match status" value="1"/>
</dbReference>
<evidence type="ECO:0000256" key="5">
    <source>
        <dbReference type="ARBA" id="ARBA00022537"/>
    </source>
</evidence>
<dbReference type="AlphaFoldDB" id="A0A8X6QIL2"/>
<evidence type="ECO:0000256" key="13">
    <source>
        <dbReference type="SAM" id="Phobius"/>
    </source>
</evidence>
<dbReference type="GO" id="GO:0006887">
    <property type="term" value="P:exocytosis"/>
    <property type="evidence" value="ECO:0007669"/>
    <property type="project" value="UniProtKB-KW"/>
</dbReference>
<dbReference type="EMBL" id="BMAW01031417">
    <property type="protein sequence ID" value="GFU21001.1"/>
    <property type="molecule type" value="Genomic_DNA"/>
</dbReference>
<dbReference type="GO" id="GO:0005576">
    <property type="term" value="C:extracellular region"/>
    <property type="evidence" value="ECO:0007669"/>
    <property type="project" value="UniProtKB-SubCell"/>
</dbReference>
<dbReference type="SMART" id="SM00248">
    <property type="entry name" value="ANK"/>
    <property type="match status" value="3"/>
</dbReference>
<gene>
    <name evidence="14" type="primary">ASM33_05240</name>
    <name evidence="14" type="ORF">NPIL_386241</name>
</gene>
<keyword evidence="3" id="KW-0268">Exocytosis</keyword>
<keyword evidence="9" id="KW-0638">Presynaptic neurotoxin</keyword>
<dbReference type="SUPFAM" id="SSF48403">
    <property type="entry name" value="Ankyrin repeat"/>
    <property type="match status" value="1"/>
</dbReference>
<evidence type="ECO:0000256" key="9">
    <source>
        <dbReference type="ARBA" id="ARBA00023028"/>
    </source>
</evidence>
<dbReference type="InterPro" id="IPR050745">
    <property type="entry name" value="Multifunctional_regulatory"/>
</dbReference>
<dbReference type="OrthoDB" id="7762568at2759"/>
<feature type="transmembrane region" description="Helical" evidence="13">
    <location>
        <begin position="15"/>
        <end position="39"/>
    </location>
</feature>
<keyword evidence="4" id="KW-0964">Secreted</keyword>
<name>A0A8X6QIL2_NEPPI</name>
<dbReference type="InterPro" id="IPR002110">
    <property type="entry name" value="Ankyrin_rpt"/>
</dbReference>
<dbReference type="InterPro" id="IPR036770">
    <property type="entry name" value="Ankyrin_rpt-contain_sf"/>
</dbReference>
<dbReference type="GO" id="GO:0090729">
    <property type="term" value="F:toxin activity"/>
    <property type="evidence" value="ECO:0007669"/>
    <property type="project" value="UniProtKB-KW"/>
</dbReference>
<keyword evidence="13" id="KW-0812">Transmembrane</keyword>
<reference evidence="14" key="1">
    <citation type="submission" date="2020-08" db="EMBL/GenBank/DDBJ databases">
        <title>Multicomponent nature underlies the extraordinary mechanical properties of spider dragline silk.</title>
        <authorList>
            <person name="Kono N."/>
            <person name="Nakamura H."/>
            <person name="Mori M."/>
            <person name="Yoshida Y."/>
            <person name="Ohtoshi R."/>
            <person name="Malay A.D."/>
            <person name="Moran D.A.P."/>
            <person name="Tomita M."/>
            <person name="Numata K."/>
            <person name="Arakawa K."/>
        </authorList>
    </citation>
    <scope>NUCLEOTIDE SEQUENCE</scope>
</reference>
<evidence type="ECO:0000256" key="4">
    <source>
        <dbReference type="ARBA" id="ARBA00022525"/>
    </source>
</evidence>
<evidence type="ECO:0000313" key="15">
    <source>
        <dbReference type="Proteomes" id="UP000887013"/>
    </source>
</evidence>
<dbReference type="PROSITE" id="PS50297">
    <property type="entry name" value="ANK_REP_REGION"/>
    <property type="match status" value="1"/>
</dbReference>
<evidence type="ECO:0000256" key="6">
    <source>
        <dbReference type="ARBA" id="ARBA00022656"/>
    </source>
</evidence>
<keyword evidence="15" id="KW-1185">Reference proteome</keyword>
<dbReference type="PROSITE" id="PS50088">
    <property type="entry name" value="ANK_REPEAT"/>
    <property type="match status" value="1"/>
</dbReference>
<comment type="subcellular location">
    <subcellularLocation>
        <location evidence="2">Secreted</location>
    </subcellularLocation>
    <subcellularLocation>
        <location evidence="1">Target cell membrane</location>
    </subcellularLocation>
</comment>
<keyword evidence="11" id="KW-1053">Target membrane</keyword>
<dbReference type="GO" id="GO:0044218">
    <property type="term" value="C:other organism cell membrane"/>
    <property type="evidence" value="ECO:0007669"/>
    <property type="project" value="UniProtKB-KW"/>
</dbReference>
<evidence type="ECO:0000256" key="8">
    <source>
        <dbReference type="ARBA" id="ARBA00022737"/>
    </source>
</evidence>
<dbReference type="GO" id="GO:0044231">
    <property type="term" value="C:host cell presynaptic membrane"/>
    <property type="evidence" value="ECO:0007669"/>
    <property type="project" value="UniProtKB-KW"/>
</dbReference>
<evidence type="ECO:0000313" key="14">
    <source>
        <dbReference type="EMBL" id="GFU21001.1"/>
    </source>
</evidence>
<organism evidence="14 15">
    <name type="scientific">Nephila pilipes</name>
    <name type="common">Giant wood spider</name>
    <name type="synonym">Nephila maculata</name>
    <dbReference type="NCBI Taxonomy" id="299642"/>
    <lineage>
        <taxon>Eukaryota</taxon>
        <taxon>Metazoa</taxon>
        <taxon>Ecdysozoa</taxon>
        <taxon>Arthropoda</taxon>
        <taxon>Chelicerata</taxon>
        <taxon>Arachnida</taxon>
        <taxon>Araneae</taxon>
        <taxon>Araneomorphae</taxon>
        <taxon>Entelegynae</taxon>
        <taxon>Araneoidea</taxon>
        <taxon>Nephilidae</taxon>
        <taxon>Nephila</taxon>
    </lineage>
</organism>
<feature type="repeat" description="ANK" evidence="12">
    <location>
        <begin position="120"/>
        <end position="152"/>
    </location>
</feature>
<keyword evidence="13" id="KW-0472">Membrane</keyword>
<dbReference type="Pfam" id="PF12796">
    <property type="entry name" value="Ank_2"/>
    <property type="match status" value="1"/>
</dbReference>
<evidence type="ECO:0000256" key="3">
    <source>
        <dbReference type="ARBA" id="ARBA00022483"/>
    </source>
</evidence>
<dbReference type="Proteomes" id="UP000887013">
    <property type="component" value="Unassembled WGS sequence"/>
</dbReference>
<protein>
    <submittedName>
        <fullName evidence="14">Ankyrin repeat domain-containing protein</fullName>
    </submittedName>
</protein>
<keyword evidence="5" id="KW-1052">Target cell membrane</keyword>
<evidence type="ECO:0000256" key="12">
    <source>
        <dbReference type="PROSITE-ProRule" id="PRU00023"/>
    </source>
</evidence>
<proteinExistence type="predicted"/>
<keyword evidence="13" id="KW-1133">Transmembrane helix</keyword>
<dbReference type="PANTHER" id="PTHR24189">
    <property type="entry name" value="MYOTROPHIN"/>
    <property type="match status" value="1"/>
</dbReference>
<evidence type="ECO:0000256" key="2">
    <source>
        <dbReference type="ARBA" id="ARBA00004613"/>
    </source>
</evidence>
<keyword evidence="8" id="KW-0677">Repeat</keyword>
<evidence type="ECO:0000256" key="11">
    <source>
        <dbReference type="ARBA" id="ARBA00023298"/>
    </source>
</evidence>
<keyword evidence="10 12" id="KW-0040">ANK repeat</keyword>
<keyword evidence="6" id="KW-0800">Toxin</keyword>